<dbReference type="AlphaFoldDB" id="A0A9W9RZZ9"/>
<dbReference type="GO" id="GO:0005886">
    <property type="term" value="C:plasma membrane"/>
    <property type="evidence" value="ECO:0007669"/>
    <property type="project" value="InterPro"/>
</dbReference>
<feature type="transmembrane region" description="Helical" evidence="5">
    <location>
        <begin position="111"/>
        <end position="128"/>
    </location>
</feature>
<feature type="transmembrane region" description="Helical" evidence="5">
    <location>
        <begin position="331"/>
        <end position="352"/>
    </location>
</feature>
<name>A0A9W9RZZ9_9EURO</name>
<evidence type="ECO:0000256" key="5">
    <source>
        <dbReference type="SAM" id="Phobius"/>
    </source>
</evidence>
<keyword evidence="8" id="KW-1185">Reference proteome</keyword>
<gene>
    <name evidence="7" type="ORF">N7509_014140</name>
</gene>
<dbReference type="InterPro" id="IPR004712">
    <property type="entry name" value="Na+/H+_antiporter_fungi"/>
</dbReference>
<comment type="caution">
    <text evidence="7">The sequence shown here is derived from an EMBL/GenBank/DDBJ whole genome shotgun (WGS) entry which is preliminary data.</text>
</comment>
<dbReference type="GO" id="GO:0036376">
    <property type="term" value="P:sodium ion export across plasma membrane"/>
    <property type="evidence" value="ECO:0007669"/>
    <property type="project" value="InterPro"/>
</dbReference>
<evidence type="ECO:0000259" key="6">
    <source>
        <dbReference type="Pfam" id="PF00999"/>
    </source>
</evidence>
<evidence type="ECO:0000256" key="2">
    <source>
        <dbReference type="ARBA" id="ARBA00022692"/>
    </source>
</evidence>
<dbReference type="GO" id="GO:0120029">
    <property type="term" value="P:proton export across plasma membrane"/>
    <property type="evidence" value="ECO:0007669"/>
    <property type="project" value="InterPro"/>
</dbReference>
<feature type="transmembrane region" description="Helical" evidence="5">
    <location>
        <begin position="134"/>
        <end position="155"/>
    </location>
</feature>
<dbReference type="EMBL" id="JAPZBU010000013">
    <property type="protein sequence ID" value="KAJ5369528.1"/>
    <property type="molecule type" value="Genomic_DNA"/>
</dbReference>
<evidence type="ECO:0000313" key="7">
    <source>
        <dbReference type="EMBL" id="KAJ5369528.1"/>
    </source>
</evidence>
<keyword evidence="4 5" id="KW-0472">Membrane</keyword>
<proteinExistence type="predicted"/>
<dbReference type="RefSeq" id="XP_056480766.1">
    <property type="nucleotide sequence ID" value="XM_056638777.1"/>
</dbReference>
<dbReference type="Pfam" id="PF00999">
    <property type="entry name" value="Na_H_Exchanger"/>
    <property type="match status" value="2"/>
</dbReference>
<feature type="transmembrane region" description="Helical" evidence="5">
    <location>
        <begin position="238"/>
        <end position="256"/>
    </location>
</feature>
<protein>
    <submittedName>
        <fullName evidence="7">Cation/H+ exchanger</fullName>
    </submittedName>
</protein>
<evidence type="ECO:0000256" key="3">
    <source>
        <dbReference type="ARBA" id="ARBA00022989"/>
    </source>
</evidence>
<evidence type="ECO:0000256" key="1">
    <source>
        <dbReference type="ARBA" id="ARBA00004141"/>
    </source>
</evidence>
<evidence type="ECO:0000256" key="4">
    <source>
        <dbReference type="ARBA" id="ARBA00023136"/>
    </source>
</evidence>
<keyword evidence="2 5" id="KW-0812">Transmembrane</keyword>
<dbReference type="GeneID" id="81377757"/>
<reference evidence="7" key="2">
    <citation type="journal article" date="2023" name="IMA Fungus">
        <title>Comparative genomic study of the Penicillium genus elucidates a diverse pangenome and 15 lateral gene transfer events.</title>
        <authorList>
            <person name="Petersen C."/>
            <person name="Sorensen T."/>
            <person name="Nielsen M.R."/>
            <person name="Sondergaard T.E."/>
            <person name="Sorensen J.L."/>
            <person name="Fitzpatrick D.A."/>
            <person name="Frisvad J.C."/>
            <person name="Nielsen K.L."/>
        </authorList>
    </citation>
    <scope>NUCLEOTIDE SEQUENCE</scope>
    <source>
        <strain evidence="7">IBT 29677</strain>
    </source>
</reference>
<dbReference type="Proteomes" id="UP001147747">
    <property type="component" value="Unassembled WGS sequence"/>
</dbReference>
<dbReference type="GO" id="GO:0015385">
    <property type="term" value="F:sodium:proton antiporter activity"/>
    <property type="evidence" value="ECO:0007669"/>
    <property type="project" value="InterPro"/>
</dbReference>
<dbReference type="PANTHER" id="PTHR31382:SF5">
    <property type="entry name" value="SODIUM ION_PROTON EXCHANGER (EUROFUNG)"/>
    <property type="match status" value="1"/>
</dbReference>
<evidence type="ECO:0000313" key="8">
    <source>
        <dbReference type="Proteomes" id="UP001147747"/>
    </source>
</evidence>
<feature type="domain" description="Cation/H+ exchanger transmembrane" evidence="6">
    <location>
        <begin position="237"/>
        <end position="346"/>
    </location>
</feature>
<reference evidence="7" key="1">
    <citation type="submission" date="2022-12" db="EMBL/GenBank/DDBJ databases">
        <authorList>
            <person name="Petersen C."/>
        </authorList>
    </citation>
    <scope>NUCLEOTIDE SEQUENCE</scope>
    <source>
        <strain evidence="7">IBT 29677</strain>
    </source>
</reference>
<accession>A0A9W9RZZ9</accession>
<feature type="domain" description="Cation/H+ exchanger transmembrane" evidence="6">
    <location>
        <begin position="54"/>
        <end position="164"/>
    </location>
</feature>
<organism evidence="7 8">
    <name type="scientific">Penicillium cosmopolitanum</name>
    <dbReference type="NCBI Taxonomy" id="1131564"/>
    <lineage>
        <taxon>Eukaryota</taxon>
        <taxon>Fungi</taxon>
        <taxon>Dikarya</taxon>
        <taxon>Ascomycota</taxon>
        <taxon>Pezizomycotina</taxon>
        <taxon>Eurotiomycetes</taxon>
        <taxon>Eurotiomycetidae</taxon>
        <taxon>Eurotiales</taxon>
        <taxon>Aspergillaceae</taxon>
        <taxon>Penicillium</taxon>
    </lineage>
</organism>
<dbReference type="PANTHER" id="PTHR31382">
    <property type="entry name" value="NA(+)/H(+) ANTIPORTER"/>
    <property type="match status" value="1"/>
</dbReference>
<feature type="transmembrane region" description="Helical" evidence="5">
    <location>
        <begin position="276"/>
        <end position="294"/>
    </location>
</feature>
<dbReference type="InterPro" id="IPR006153">
    <property type="entry name" value="Cation/H_exchanger_TM"/>
</dbReference>
<sequence>MLHPILDLSSFNDYSFLLSGSFPSNSSNNGILVKPVRFTRFAEATLADHSVPSFVVGALLGPFCAGLIDVNRWVGKDDVGDAAYALTRLVIGIQMVKVGYELPKRYLRLRLVELTICLLPLMTLQWLLTSSCILLMIPHISFLTALIIGSCVICIDPVLSQAIAKGPTFVDTCASSSQLRPEEMMALDSPFLILSIALLRYADSPANEISKRDWIGEKDTGRFGGDVSRALAHWAVEGVLYMIIMGSGYGLLVGFLGRKGINLASKRRWVDRESFFLFPVAIGMFVVGTCGCFGSDETLACFIAGCALNWDGLYHSEIEARHDSFNNSIEMVLNFATFMFIGAVMPGTSCIFHKSPESLSHDSLRWVFWWFYSAAFQPF</sequence>
<dbReference type="OrthoDB" id="5327978at2759"/>
<dbReference type="GO" id="GO:0042391">
    <property type="term" value="P:regulation of membrane potential"/>
    <property type="evidence" value="ECO:0007669"/>
    <property type="project" value="InterPro"/>
</dbReference>
<comment type="subcellular location">
    <subcellularLocation>
        <location evidence="1">Membrane</location>
        <topology evidence="1">Multi-pass membrane protein</topology>
    </subcellularLocation>
</comment>
<keyword evidence="3 5" id="KW-1133">Transmembrane helix</keyword>